<feature type="region of interest" description="Disordered" evidence="4">
    <location>
        <begin position="495"/>
        <end position="578"/>
    </location>
</feature>
<dbReference type="Pfam" id="PF00076">
    <property type="entry name" value="RRM_1"/>
    <property type="match status" value="2"/>
</dbReference>
<evidence type="ECO:0000256" key="4">
    <source>
        <dbReference type="SAM" id="MobiDB-lite"/>
    </source>
</evidence>
<evidence type="ECO:0000313" key="7">
    <source>
        <dbReference type="Proteomes" id="UP001385951"/>
    </source>
</evidence>
<keyword evidence="7" id="KW-1185">Reference proteome</keyword>
<feature type="domain" description="RRM" evidence="5">
    <location>
        <begin position="268"/>
        <end position="345"/>
    </location>
</feature>
<comment type="similarity">
    <text evidence="1">Belongs to the polyadenylate-binding protein type-1 family.</text>
</comment>
<dbReference type="PANTHER" id="PTHR48025">
    <property type="entry name" value="OS02G0815200 PROTEIN"/>
    <property type="match status" value="1"/>
</dbReference>
<dbReference type="Gene3D" id="1.10.1900.10">
    <property type="entry name" value="c-terminal domain of poly(a) binding protein"/>
    <property type="match status" value="1"/>
</dbReference>
<dbReference type="Pfam" id="PF00658">
    <property type="entry name" value="MLLE"/>
    <property type="match status" value="1"/>
</dbReference>
<comment type="caution">
    <text evidence="6">The sequence shown here is derived from an EMBL/GenBank/DDBJ whole genome shotgun (WGS) entry which is preliminary data.</text>
</comment>
<sequence>MASDYDPTESPEVSPNVADRNPQPHPCLHDPLLYISGIPAHVQDEQIAAAFTQCAPFRPHIPRDESSPTMSGTIEFRFLDAAEKALATLQSRPIPGVVPPVHLVLSPYPFTTPPTPLPPPTAQARLVKHLPPGFTDSQLYDLFRPYGALHSVRAQSTYGQNTGVVEYWREEDAKIAETLMHCAEVEGQNIAVQIWHAKRAGAAISEFNAAAPTFVPTGAVYSPYPTQYSPPRASPYQSVPRSPVIVHGPGQQVQLAPGASHSGLIDPCNLFIKNLDTSIDSNGLFTHFRSFGSIVSARVMRNENGDSRGFGFVSFQTPDQASAAMHSMNGVQLGNKQLVVRLHEPKQLRQEKLAARFGGHNGHPRSSSGATSPTASEAGESYGFSSPSHRPQVLGSPIMHSHVIERPDRARRSSGSYYHAALQGTLNLPMQYDDLSALSPVVRKEVLSGELNRRIKAMELVPSNEIDSVVESLVSLSLSDVVLAIQDPAKLNEQIQSARNTLRPSKLSTPAKSKSPSPSPAASQVDSQSASLDPNAPNATASAPDHPSTPLSMPATLSTPPRTESPAGSVAPTSEKDRMAAAVNKLEPSRGAELTELLMSLPKRERAMCLFNVEVLRAKIADAKMVLDSMDDDEDEQVVNPVPQTPVVRKISTTYDASPKTPDLSSRGPSATASPAPATPSAPIVQSASPAPSGATVHTIASLARLPASEIIKLARSSSATGLPLPKADPLVTKSTDEFIDGLANKPVQTQKQELGDKLWRIIKSFGIKSAPKITIALLDQEADLRPLAHLMNSYPSVLKEKALLVQAAQSK</sequence>
<dbReference type="EMBL" id="JASBNA010000073">
    <property type="protein sequence ID" value="KAK7678323.1"/>
    <property type="molecule type" value="Genomic_DNA"/>
</dbReference>
<keyword evidence="2 3" id="KW-0694">RNA-binding</keyword>
<feature type="compositionally biased region" description="Polar residues" evidence="4">
    <location>
        <begin position="549"/>
        <end position="562"/>
    </location>
</feature>
<evidence type="ECO:0000256" key="3">
    <source>
        <dbReference type="PROSITE-ProRule" id="PRU00176"/>
    </source>
</evidence>
<dbReference type="InterPro" id="IPR036053">
    <property type="entry name" value="PABP-dom"/>
</dbReference>
<feature type="domain" description="RRM" evidence="5">
    <location>
        <begin position="123"/>
        <end position="197"/>
    </location>
</feature>
<reference evidence="6 7" key="1">
    <citation type="submission" date="2022-09" db="EMBL/GenBank/DDBJ databases">
        <authorList>
            <person name="Palmer J.M."/>
        </authorList>
    </citation>
    <scope>NUCLEOTIDE SEQUENCE [LARGE SCALE GENOMIC DNA]</scope>
    <source>
        <strain evidence="6 7">DSM 7382</strain>
    </source>
</reference>
<dbReference type="SUPFAM" id="SSF54928">
    <property type="entry name" value="RNA-binding domain, RBD"/>
    <property type="match status" value="2"/>
</dbReference>
<dbReference type="SMART" id="SM00360">
    <property type="entry name" value="RRM"/>
    <property type="match status" value="3"/>
</dbReference>
<dbReference type="PROSITE" id="PS50102">
    <property type="entry name" value="RRM"/>
    <property type="match status" value="2"/>
</dbReference>
<dbReference type="GO" id="GO:0005634">
    <property type="term" value="C:nucleus"/>
    <property type="evidence" value="ECO:0007669"/>
    <property type="project" value="TreeGrafter"/>
</dbReference>
<dbReference type="CDD" id="cd00590">
    <property type="entry name" value="RRM_SF"/>
    <property type="match status" value="2"/>
</dbReference>
<proteinExistence type="inferred from homology"/>
<dbReference type="InterPro" id="IPR000504">
    <property type="entry name" value="RRM_dom"/>
</dbReference>
<feature type="region of interest" description="Disordered" evidence="4">
    <location>
        <begin position="357"/>
        <end position="391"/>
    </location>
</feature>
<dbReference type="SUPFAM" id="SSF63570">
    <property type="entry name" value="PABC (PABP) domain"/>
    <property type="match status" value="1"/>
</dbReference>
<feature type="compositionally biased region" description="Low complexity" evidence="4">
    <location>
        <begin position="669"/>
        <end position="683"/>
    </location>
</feature>
<name>A0AAW0FAL0_9APHY</name>
<dbReference type="PANTHER" id="PTHR48025:SF1">
    <property type="entry name" value="RRM DOMAIN-CONTAINING PROTEIN"/>
    <property type="match status" value="1"/>
</dbReference>
<feature type="region of interest" description="Disordered" evidence="4">
    <location>
        <begin position="652"/>
        <end position="691"/>
    </location>
</feature>
<feature type="compositionally biased region" description="Polar residues" evidence="4">
    <location>
        <begin position="364"/>
        <end position="375"/>
    </location>
</feature>
<dbReference type="InterPro" id="IPR012677">
    <property type="entry name" value="Nucleotide-bd_a/b_plait_sf"/>
</dbReference>
<protein>
    <recommendedName>
        <fullName evidence="5">RRM domain-containing protein</fullName>
    </recommendedName>
</protein>
<evidence type="ECO:0000313" key="6">
    <source>
        <dbReference type="EMBL" id="KAK7678323.1"/>
    </source>
</evidence>
<dbReference type="Proteomes" id="UP001385951">
    <property type="component" value="Unassembled WGS sequence"/>
</dbReference>
<gene>
    <name evidence="6" type="ORF">QCA50_018671</name>
</gene>
<feature type="region of interest" description="Disordered" evidence="4">
    <location>
        <begin position="1"/>
        <end position="25"/>
    </location>
</feature>
<evidence type="ECO:0000259" key="5">
    <source>
        <dbReference type="PROSITE" id="PS50102"/>
    </source>
</evidence>
<evidence type="ECO:0000256" key="1">
    <source>
        <dbReference type="ARBA" id="ARBA00008557"/>
    </source>
</evidence>
<feature type="compositionally biased region" description="Low complexity" evidence="4">
    <location>
        <begin position="504"/>
        <end position="531"/>
    </location>
</feature>
<dbReference type="Gene3D" id="3.30.70.330">
    <property type="match status" value="3"/>
</dbReference>
<evidence type="ECO:0000256" key="2">
    <source>
        <dbReference type="ARBA" id="ARBA00022884"/>
    </source>
</evidence>
<dbReference type="InterPro" id="IPR050502">
    <property type="entry name" value="Euk_RNA-bind_prot"/>
</dbReference>
<accession>A0AAW0FAL0</accession>
<dbReference type="InterPro" id="IPR035979">
    <property type="entry name" value="RBD_domain_sf"/>
</dbReference>
<organism evidence="6 7">
    <name type="scientific">Cerrena zonata</name>
    <dbReference type="NCBI Taxonomy" id="2478898"/>
    <lineage>
        <taxon>Eukaryota</taxon>
        <taxon>Fungi</taxon>
        <taxon>Dikarya</taxon>
        <taxon>Basidiomycota</taxon>
        <taxon>Agaricomycotina</taxon>
        <taxon>Agaricomycetes</taxon>
        <taxon>Polyporales</taxon>
        <taxon>Cerrenaceae</taxon>
        <taxon>Cerrena</taxon>
    </lineage>
</organism>
<dbReference type="GO" id="GO:0003729">
    <property type="term" value="F:mRNA binding"/>
    <property type="evidence" value="ECO:0007669"/>
    <property type="project" value="TreeGrafter"/>
</dbReference>
<dbReference type="InterPro" id="IPR002004">
    <property type="entry name" value="PABP_HYD_C"/>
</dbReference>
<dbReference type="AlphaFoldDB" id="A0AAW0FAL0"/>